<dbReference type="SMART" id="SM00926">
    <property type="entry name" value="Molybdop_Fe4S4"/>
    <property type="match status" value="1"/>
</dbReference>
<dbReference type="Gene3D" id="3.40.228.10">
    <property type="entry name" value="Dimethylsulfoxide Reductase, domain 2"/>
    <property type="match status" value="1"/>
</dbReference>
<evidence type="ECO:0000313" key="8">
    <source>
        <dbReference type="Proteomes" id="UP001195196"/>
    </source>
</evidence>
<dbReference type="EMBL" id="JAFFGU010000008">
    <property type="protein sequence ID" value="MBM7279459.1"/>
    <property type="molecule type" value="Genomic_DNA"/>
</dbReference>
<dbReference type="SUPFAM" id="SSF53706">
    <property type="entry name" value="Formate dehydrogenase/DMSO reductase, domains 1-3"/>
    <property type="match status" value="1"/>
</dbReference>
<evidence type="ECO:0000256" key="5">
    <source>
        <dbReference type="ARBA" id="ARBA00023014"/>
    </source>
</evidence>
<dbReference type="GO" id="GO:0043546">
    <property type="term" value="F:molybdopterin cofactor binding"/>
    <property type="evidence" value="ECO:0007669"/>
    <property type="project" value="InterPro"/>
</dbReference>
<dbReference type="SUPFAM" id="SSF50692">
    <property type="entry name" value="ADC-like"/>
    <property type="match status" value="1"/>
</dbReference>
<dbReference type="GO" id="GO:0046872">
    <property type="term" value="F:metal ion binding"/>
    <property type="evidence" value="ECO:0007669"/>
    <property type="project" value="UniProtKB-KW"/>
</dbReference>
<evidence type="ECO:0000256" key="1">
    <source>
        <dbReference type="ARBA" id="ARBA00022485"/>
    </source>
</evidence>
<dbReference type="InterPro" id="IPR006657">
    <property type="entry name" value="MoPterin_dinucl-bd_dom"/>
</dbReference>
<keyword evidence="2" id="KW-0479">Metal-binding</keyword>
<reference evidence="7" key="1">
    <citation type="submission" date="2021-02" db="EMBL/GenBank/DDBJ databases">
        <title>Taxonomy, biology and ecology of Rhodococcus bacteria occurring in California pistachio and other woody hosts as revealed by genome sequence analyses.</title>
        <authorList>
            <person name="Riely B."/>
            <person name="Gai Y."/>
        </authorList>
    </citation>
    <scope>NUCLEOTIDE SEQUENCE</scope>
    <source>
        <strain evidence="7">BP-295</strain>
    </source>
</reference>
<evidence type="ECO:0000256" key="2">
    <source>
        <dbReference type="ARBA" id="ARBA00022723"/>
    </source>
</evidence>
<dbReference type="PANTHER" id="PTHR43105">
    <property type="entry name" value="RESPIRATORY NITRATE REDUCTASE"/>
    <property type="match status" value="1"/>
</dbReference>
<evidence type="ECO:0000256" key="3">
    <source>
        <dbReference type="ARBA" id="ARBA00023002"/>
    </source>
</evidence>
<evidence type="ECO:0000256" key="4">
    <source>
        <dbReference type="ARBA" id="ARBA00023004"/>
    </source>
</evidence>
<dbReference type="InterPro" id="IPR006963">
    <property type="entry name" value="Mopterin_OxRdtase_4Fe-4S_dom"/>
</dbReference>
<dbReference type="Gene3D" id="2.20.25.90">
    <property type="entry name" value="ADC-like domains"/>
    <property type="match status" value="1"/>
</dbReference>
<keyword evidence="1" id="KW-0004">4Fe-4S</keyword>
<dbReference type="Gene3D" id="2.40.40.20">
    <property type="match status" value="1"/>
</dbReference>
<protein>
    <submittedName>
        <fullName evidence="7">Molybdopterin-dependent oxidoreductase</fullName>
    </submittedName>
</protein>
<dbReference type="InterPro" id="IPR009010">
    <property type="entry name" value="Asp_de-COase-like_dom_sf"/>
</dbReference>
<keyword evidence="5" id="KW-0411">Iron-sulfur</keyword>
<dbReference type="Gene3D" id="3.40.50.740">
    <property type="match status" value="1"/>
</dbReference>
<comment type="caution">
    <text evidence="7">The sequence shown here is derived from an EMBL/GenBank/DDBJ whole genome shotgun (WGS) entry which is preliminary data.</text>
</comment>
<organism evidence="7 8">
    <name type="scientific">Gordonia rubripertincta</name>
    <name type="common">Rhodococcus corallinus</name>
    <dbReference type="NCBI Taxonomy" id="36822"/>
    <lineage>
        <taxon>Bacteria</taxon>
        <taxon>Bacillati</taxon>
        <taxon>Actinomycetota</taxon>
        <taxon>Actinomycetes</taxon>
        <taxon>Mycobacteriales</taxon>
        <taxon>Gordoniaceae</taxon>
        <taxon>Gordonia</taxon>
    </lineage>
</organism>
<dbReference type="InterPro" id="IPR006656">
    <property type="entry name" value="Mopterin_OxRdtase"/>
</dbReference>
<dbReference type="GO" id="GO:0016491">
    <property type="term" value="F:oxidoreductase activity"/>
    <property type="evidence" value="ECO:0007669"/>
    <property type="project" value="UniProtKB-KW"/>
</dbReference>
<dbReference type="Pfam" id="PF00384">
    <property type="entry name" value="Molybdopterin"/>
    <property type="match status" value="1"/>
</dbReference>
<keyword evidence="3" id="KW-0560">Oxidoreductase</keyword>
<proteinExistence type="predicted"/>
<sequence length="760" mass="79890">MTRTAPRICPLCEATCGLSLVVDVHGGPIEEYAEGDGHPREHVTGARGDADDVFSHGYICPKGASFAQLDNDPDRLERPLVKRGGRFVEVDWDEALDEAVTRLRTVIDAHGGSSVGFYLGNPSAHTIAGTMYAPLLARAIGTRNVFSAGTLDQMPKQAASGYLFGHAGTFAVPDLDRTDHLVIIGANPVVSNGSMATAANFPGKLNALRHRGGRLTVIDPARTRTARLADTHLAPRPGTDAALLAAVVTCLFDEGLVADELGGIAPHVQGVDELRREIVDLTPERVASYCDVPAEAIRALARAIAAAPTAAVYGRLGTTVVEFGTLGSWLIDVVNVLTGNLDRPGGVMFPTAPTAPAPRPARPGRGFRTGRWRSRVSGHPEVAGELPAVAMAEEFETPGEAQLRALVTVAGNPVLSAPNGRRLATALDAADVVVCVDPYLNETTRHADVILPPPRPSQSPHFDAILNNLAVRANARYSPRVLPLPDGRPDEIDIVCRLILGISGAGVDADPGLVDEQVIAATLAKEVTDPHSPVAGRDVETLVAMLPEAPGHQRRLDMMLRLGAYGDGFGAREGLTFADVLAAPHGIDLGPMRPRLPGVLRTASGKVELAPDPLIGDLARLRAAVDAEHEPGDPSLLLVGRRHLRSNNSWMHNLPALTGGTNRCTLQMHPDDAARLGIDGVATVRGAGGSLTVPVELTTDIKPGVASMPHGWGHDDAEARLSVAAVEPGVNVNILNDGTRLDPLSGTVVLNGVRVEVGPA</sequence>
<keyword evidence="4" id="KW-0408">Iron</keyword>
<dbReference type="InterPro" id="IPR050123">
    <property type="entry name" value="Prok_molybdopt-oxidoreductase"/>
</dbReference>
<name>A0AAW4G8D8_GORRU</name>
<dbReference type="GO" id="GO:0016020">
    <property type="term" value="C:membrane"/>
    <property type="evidence" value="ECO:0007669"/>
    <property type="project" value="TreeGrafter"/>
</dbReference>
<dbReference type="GO" id="GO:0051539">
    <property type="term" value="F:4 iron, 4 sulfur cluster binding"/>
    <property type="evidence" value="ECO:0007669"/>
    <property type="project" value="UniProtKB-KW"/>
</dbReference>
<dbReference type="Pfam" id="PF01568">
    <property type="entry name" value="Molydop_binding"/>
    <property type="match status" value="1"/>
</dbReference>
<dbReference type="Proteomes" id="UP001195196">
    <property type="component" value="Unassembled WGS sequence"/>
</dbReference>
<dbReference type="RefSeq" id="WP_204718480.1">
    <property type="nucleotide sequence ID" value="NZ_JAFFGU010000008.1"/>
</dbReference>
<gene>
    <name evidence="7" type="ORF">JTZ10_17050</name>
</gene>
<evidence type="ECO:0000313" key="7">
    <source>
        <dbReference type="EMBL" id="MBM7279459.1"/>
    </source>
</evidence>
<dbReference type="AlphaFoldDB" id="A0AAW4G8D8"/>
<dbReference type="PANTHER" id="PTHR43105:SF9">
    <property type="entry name" value="NADPH-FE(3+) OXIDOREDUCTASE SUBUNIT ALPHA"/>
    <property type="match status" value="1"/>
</dbReference>
<dbReference type="Pfam" id="PF04879">
    <property type="entry name" value="Molybdop_Fe4S4"/>
    <property type="match status" value="1"/>
</dbReference>
<feature type="domain" description="4Fe-4S Mo/W bis-MGD-type" evidence="6">
    <location>
        <begin position="2"/>
        <end position="74"/>
    </location>
</feature>
<accession>A0AAW4G8D8</accession>
<dbReference type="PROSITE" id="PS51669">
    <property type="entry name" value="4FE4S_MOW_BIS_MGD"/>
    <property type="match status" value="1"/>
</dbReference>
<evidence type="ECO:0000259" key="6">
    <source>
        <dbReference type="PROSITE" id="PS51669"/>
    </source>
</evidence>